<gene>
    <name evidence="8" type="ORF">EFY79_07215</name>
</gene>
<dbReference type="Proteomes" id="UP000267223">
    <property type="component" value="Unassembled WGS sequence"/>
</dbReference>
<evidence type="ECO:0000256" key="1">
    <source>
        <dbReference type="ARBA" id="ARBA00006620"/>
    </source>
</evidence>
<evidence type="ECO:0000313" key="8">
    <source>
        <dbReference type="EMBL" id="RNI38013.1"/>
    </source>
</evidence>
<dbReference type="EMBL" id="RJJR01000004">
    <property type="protein sequence ID" value="RNI38013.1"/>
    <property type="molecule type" value="Genomic_DNA"/>
</dbReference>
<keyword evidence="9" id="KW-1185">Reference proteome</keyword>
<accession>A0A3M9NLD7</accession>
<evidence type="ECO:0000256" key="5">
    <source>
        <dbReference type="ARBA" id="ARBA00022801"/>
    </source>
</evidence>
<sequence length="63" mass="7429">MSVKRNLFLSHLQKNNCYLHRNGAKHDIYQNSITKKKTSVPRHPHLDKNLCSLICKQLEIPKF</sequence>
<dbReference type="GO" id="GO:0003729">
    <property type="term" value="F:mRNA binding"/>
    <property type="evidence" value="ECO:0007669"/>
    <property type="project" value="InterPro"/>
</dbReference>
<dbReference type="RefSeq" id="WP_123120001.1">
    <property type="nucleotide sequence ID" value="NZ_RJJR01000004.1"/>
</dbReference>
<dbReference type="SUPFAM" id="SSF54786">
    <property type="entry name" value="YcfA/nrd intein domain"/>
    <property type="match status" value="1"/>
</dbReference>
<keyword evidence="5" id="KW-0378">Hydrolase</keyword>
<dbReference type="OrthoDB" id="9798547at2"/>
<evidence type="ECO:0000256" key="4">
    <source>
        <dbReference type="ARBA" id="ARBA00022759"/>
    </source>
</evidence>
<dbReference type="InterPro" id="IPR038570">
    <property type="entry name" value="HicA_sf"/>
</dbReference>
<comment type="caution">
    <text evidence="8">The sequence shown here is derived from an EMBL/GenBank/DDBJ whole genome shotgun (WGS) entry which is preliminary data.</text>
</comment>
<proteinExistence type="inferred from homology"/>
<keyword evidence="6" id="KW-0694">RNA-binding</keyword>
<comment type="similarity">
    <text evidence="1">Belongs to the HicA mRNA interferase family.</text>
</comment>
<dbReference type="AlphaFoldDB" id="A0A3M9NLD7"/>
<dbReference type="Pfam" id="PF07927">
    <property type="entry name" value="HicA_toxin"/>
    <property type="match status" value="1"/>
</dbReference>
<dbReference type="Gene3D" id="3.30.920.30">
    <property type="entry name" value="Hypothetical protein"/>
    <property type="match status" value="1"/>
</dbReference>
<name>A0A3M9NLD7_9BACT</name>
<evidence type="ECO:0000256" key="2">
    <source>
        <dbReference type="ARBA" id="ARBA00022649"/>
    </source>
</evidence>
<evidence type="ECO:0000313" key="9">
    <source>
        <dbReference type="Proteomes" id="UP000267223"/>
    </source>
</evidence>
<keyword evidence="2" id="KW-1277">Toxin-antitoxin system</keyword>
<keyword evidence="4" id="KW-0255">Endonuclease</keyword>
<organism evidence="8 9">
    <name type="scientific">Hanamia caeni</name>
    <dbReference type="NCBI Taxonomy" id="2294116"/>
    <lineage>
        <taxon>Bacteria</taxon>
        <taxon>Pseudomonadati</taxon>
        <taxon>Bacteroidota</taxon>
        <taxon>Chitinophagia</taxon>
        <taxon>Chitinophagales</taxon>
        <taxon>Chitinophagaceae</taxon>
        <taxon>Hanamia</taxon>
    </lineage>
</organism>
<evidence type="ECO:0000256" key="3">
    <source>
        <dbReference type="ARBA" id="ARBA00022722"/>
    </source>
</evidence>
<reference evidence="8 9" key="1">
    <citation type="submission" date="2018-11" db="EMBL/GenBank/DDBJ databases">
        <title>Draft genome sequence of Ferruginibacter sp. BO-59.</title>
        <authorList>
            <person name="Im W.T."/>
        </authorList>
    </citation>
    <scope>NUCLEOTIDE SEQUENCE [LARGE SCALE GENOMIC DNA]</scope>
    <source>
        <strain evidence="8 9">BO-59</strain>
    </source>
</reference>
<protein>
    <submittedName>
        <fullName evidence="8">Type II toxin-antitoxin system HicA family toxin</fullName>
    </submittedName>
</protein>
<keyword evidence="7" id="KW-0346">Stress response</keyword>
<dbReference type="GO" id="GO:0004519">
    <property type="term" value="F:endonuclease activity"/>
    <property type="evidence" value="ECO:0007669"/>
    <property type="project" value="UniProtKB-KW"/>
</dbReference>
<dbReference type="InterPro" id="IPR012933">
    <property type="entry name" value="HicA_mRNA_interferase"/>
</dbReference>
<evidence type="ECO:0000256" key="6">
    <source>
        <dbReference type="ARBA" id="ARBA00022884"/>
    </source>
</evidence>
<evidence type="ECO:0000256" key="7">
    <source>
        <dbReference type="ARBA" id="ARBA00023016"/>
    </source>
</evidence>
<keyword evidence="3" id="KW-0540">Nuclease</keyword>
<dbReference type="GO" id="GO:0016787">
    <property type="term" value="F:hydrolase activity"/>
    <property type="evidence" value="ECO:0007669"/>
    <property type="project" value="UniProtKB-KW"/>
</dbReference>